<proteinExistence type="predicted"/>
<evidence type="ECO:0000313" key="3">
    <source>
        <dbReference type="EMBL" id="CAB3690416.1"/>
    </source>
</evidence>
<dbReference type="InterPro" id="IPR036010">
    <property type="entry name" value="2Fe-2S_ferredoxin-like_sf"/>
</dbReference>
<gene>
    <name evidence="3" type="ORF">LMG3441_01996</name>
</gene>
<dbReference type="EC" id="1.18.1.2" evidence="3"/>
<dbReference type="SUPFAM" id="SSF51905">
    <property type="entry name" value="FAD/NAD(P)-binding domain"/>
    <property type="match status" value="1"/>
</dbReference>
<dbReference type="InterPro" id="IPR051691">
    <property type="entry name" value="Metab_Enz_Cyan_OpOx_G3PDH"/>
</dbReference>
<dbReference type="EMBL" id="CADIJQ010000002">
    <property type="protein sequence ID" value="CAB3690416.1"/>
    <property type="molecule type" value="Genomic_DNA"/>
</dbReference>
<dbReference type="InterPro" id="IPR036188">
    <property type="entry name" value="FAD/NAD-bd_sf"/>
</dbReference>
<dbReference type="PRINTS" id="PR00368">
    <property type="entry name" value="FADPNR"/>
</dbReference>
<feature type="domain" description="FAD/NAD(P)-binding" evidence="2">
    <location>
        <begin position="107"/>
        <end position="397"/>
    </location>
</feature>
<name>A0A6S6ZS89_9BURK</name>
<dbReference type="SUPFAM" id="SSF54292">
    <property type="entry name" value="2Fe-2S ferredoxin-like"/>
    <property type="match status" value="1"/>
</dbReference>
<dbReference type="PANTHER" id="PTHR42949:SF3">
    <property type="entry name" value="ANAEROBIC GLYCEROL-3-PHOSPHATE DEHYDROGENASE SUBUNIT B"/>
    <property type="match status" value="1"/>
</dbReference>
<dbReference type="GO" id="GO:0051536">
    <property type="term" value="F:iron-sulfur cluster binding"/>
    <property type="evidence" value="ECO:0007669"/>
    <property type="project" value="InterPro"/>
</dbReference>
<dbReference type="InterPro" id="IPR001041">
    <property type="entry name" value="2Fe-2S_ferredoxin-type"/>
</dbReference>
<evidence type="ECO:0000256" key="1">
    <source>
        <dbReference type="ARBA" id="ARBA00023002"/>
    </source>
</evidence>
<dbReference type="CDD" id="cd00207">
    <property type="entry name" value="fer2"/>
    <property type="match status" value="1"/>
</dbReference>
<accession>A0A6S6ZS89</accession>
<evidence type="ECO:0000313" key="4">
    <source>
        <dbReference type="Proteomes" id="UP000494269"/>
    </source>
</evidence>
<dbReference type="GO" id="GO:0004324">
    <property type="term" value="F:ferredoxin-NADP+ reductase activity"/>
    <property type="evidence" value="ECO:0007669"/>
    <property type="project" value="UniProtKB-EC"/>
</dbReference>
<dbReference type="Gene3D" id="1.10.10.1100">
    <property type="entry name" value="BFD-like [2Fe-2S]-binding domain"/>
    <property type="match status" value="1"/>
</dbReference>
<dbReference type="Pfam" id="PF13510">
    <property type="entry name" value="Fer2_4"/>
    <property type="match status" value="1"/>
</dbReference>
<keyword evidence="1 3" id="KW-0560">Oxidoreductase</keyword>
<evidence type="ECO:0000259" key="2">
    <source>
        <dbReference type="Pfam" id="PF07992"/>
    </source>
</evidence>
<reference evidence="3 4" key="1">
    <citation type="submission" date="2020-04" db="EMBL/GenBank/DDBJ databases">
        <authorList>
            <person name="De Canck E."/>
        </authorList>
    </citation>
    <scope>NUCLEOTIDE SEQUENCE [LARGE SCALE GENOMIC DNA]</scope>
    <source>
        <strain evidence="3 4">LMG 3441</strain>
    </source>
</reference>
<dbReference type="Proteomes" id="UP000494269">
    <property type="component" value="Unassembled WGS sequence"/>
</dbReference>
<dbReference type="RefSeq" id="WP_175169645.1">
    <property type="nucleotide sequence ID" value="NZ_CADIJQ010000002.1"/>
</dbReference>
<dbReference type="Gene3D" id="3.50.50.60">
    <property type="entry name" value="FAD/NAD(P)-binding domain"/>
    <property type="match status" value="2"/>
</dbReference>
<protein>
    <submittedName>
        <fullName evidence="3">Ferredoxin--NADP reductase</fullName>
        <ecNumber evidence="3">1.18.1.2</ecNumber>
    </submittedName>
</protein>
<dbReference type="Gene3D" id="3.10.20.440">
    <property type="entry name" value="2Fe-2S iron-sulphur cluster binding domain, sarcosine oxidase, alpha subunit, N-terminal domain"/>
    <property type="match status" value="1"/>
</dbReference>
<dbReference type="PRINTS" id="PR00411">
    <property type="entry name" value="PNDRDTASEI"/>
</dbReference>
<sequence>MTKTPPDCARLRIQLDGQSLRVAVGSSVAAALALRAPGNSRISVSGEKRAAFCGMGICHECRVLVDGHLRLACQTPCHDGMRVDTVLDPTAWAGVPDRAAGQHRTCDLLIVGAGPAGMAAALAAAPSGRAIVLVDDNPAAGGQIWRDGPAAALPAQAQRLREQLARHANITLLCGTRVVGLAGQPGQAALLLEDAREGWTQHYDSLILCTGARELLLPFPGWTLPGVTGAGGLQALVKAGTSLRGQRIVIAGTGPLLLAAARTAREAGATVVRIAEQADWRALLRFASGLPRWPGKALQAITLLHPQYRSASHVLEASGNGRLQHVRLRRADGEEQIACHRLACGFGLIPNTKLGQMLGCELDAHQALQVDDLLQTSVPGVFAAGECTGIGGGERSQIQGAIAGHAAIGELAQAARLAPDLARWQGFANTVRRHFALRSPLLTLARPDTLICRCEDVPQSALAACKNWIDAKLHTRCGMGACQGRVCGAATQALYGWTPAPPKHLLAPARIGTLAGVGASLAPDGRPPPSSSSSTE</sequence>
<dbReference type="InterPro" id="IPR023753">
    <property type="entry name" value="FAD/NAD-binding_dom"/>
</dbReference>
<keyword evidence="4" id="KW-1185">Reference proteome</keyword>
<dbReference type="InterPro" id="IPR041854">
    <property type="entry name" value="BFD-like_2Fe2S-bd_dom_sf"/>
</dbReference>
<dbReference type="InterPro" id="IPR042204">
    <property type="entry name" value="2Fe-2S-bd_N"/>
</dbReference>
<dbReference type="AlphaFoldDB" id="A0A6S6ZS89"/>
<dbReference type="Pfam" id="PF07992">
    <property type="entry name" value="Pyr_redox_2"/>
    <property type="match status" value="1"/>
</dbReference>
<organism evidence="3 4">
    <name type="scientific">Achromobacter kerstersii</name>
    <dbReference type="NCBI Taxonomy" id="1353890"/>
    <lineage>
        <taxon>Bacteria</taxon>
        <taxon>Pseudomonadati</taxon>
        <taxon>Pseudomonadota</taxon>
        <taxon>Betaproteobacteria</taxon>
        <taxon>Burkholderiales</taxon>
        <taxon>Alcaligenaceae</taxon>
        <taxon>Achromobacter</taxon>
    </lineage>
</organism>
<dbReference type="PANTHER" id="PTHR42949">
    <property type="entry name" value="ANAEROBIC GLYCEROL-3-PHOSPHATE DEHYDROGENASE SUBUNIT B"/>
    <property type="match status" value="1"/>
</dbReference>